<evidence type="ECO:0000256" key="1">
    <source>
        <dbReference type="RuleBase" id="RU366020"/>
    </source>
</evidence>
<accession>A0A0G4GF58</accession>
<feature type="region of interest" description="Disordered" evidence="2">
    <location>
        <begin position="387"/>
        <end position="407"/>
    </location>
</feature>
<evidence type="ECO:0000259" key="3">
    <source>
        <dbReference type="PROSITE" id="PS51746"/>
    </source>
</evidence>
<dbReference type="VEuPathDB" id="CryptoDB:Vbra_17625"/>
<feature type="region of interest" description="Disordered" evidence="2">
    <location>
        <begin position="56"/>
        <end position="94"/>
    </location>
</feature>
<dbReference type="InParanoid" id="A0A0G4GF58"/>
<feature type="compositionally biased region" description="Pro residues" evidence="2">
    <location>
        <begin position="65"/>
        <end position="79"/>
    </location>
</feature>
<dbReference type="PROSITE" id="PS51746">
    <property type="entry name" value="PPM_2"/>
    <property type="match status" value="1"/>
</dbReference>
<keyword evidence="1" id="KW-0464">Manganese</keyword>
<dbReference type="EC" id="3.1.3.16" evidence="1"/>
<dbReference type="InterPro" id="IPR039123">
    <property type="entry name" value="PPTC7"/>
</dbReference>
<comment type="catalytic activity">
    <reaction evidence="1">
        <text>O-phospho-L-threonyl-[protein] + H2O = L-threonyl-[protein] + phosphate</text>
        <dbReference type="Rhea" id="RHEA:47004"/>
        <dbReference type="Rhea" id="RHEA-COMP:11060"/>
        <dbReference type="Rhea" id="RHEA-COMP:11605"/>
        <dbReference type="ChEBI" id="CHEBI:15377"/>
        <dbReference type="ChEBI" id="CHEBI:30013"/>
        <dbReference type="ChEBI" id="CHEBI:43474"/>
        <dbReference type="ChEBI" id="CHEBI:61977"/>
        <dbReference type="EC" id="3.1.3.16"/>
    </reaction>
</comment>
<comment type="cofactor">
    <cofactor evidence="1">
        <name>Mg(2+)</name>
        <dbReference type="ChEBI" id="CHEBI:18420"/>
    </cofactor>
</comment>
<dbReference type="SMART" id="SM00332">
    <property type="entry name" value="PP2Cc"/>
    <property type="match status" value="1"/>
</dbReference>
<keyword evidence="5" id="KW-1185">Reference proteome</keyword>
<protein>
    <recommendedName>
        <fullName evidence="1">Protein phosphatase</fullName>
        <ecNumber evidence="1">3.1.3.16</ecNumber>
    </recommendedName>
</protein>
<dbReference type="Proteomes" id="UP000041254">
    <property type="component" value="Unassembled WGS sequence"/>
</dbReference>
<proteinExistence type="inferred from homology"/>
<dbReference type="STRING" id="1169540.A0A0G4GF58"/>
<keyword evidence="1" id="KW-0378">Hydrolase</keyword>
<organism evidence="4 5">
    <name type="scientific">Vitrella brassicaformis (strain CCMP3155)</name>
    <dbReference type="NCBI Taxonomy" id="1169540"/>
    <lineage>
        <taxon>Eukaryota</taxon>
        <taxon>Sar</taxon>
        <taxon>Alveolata</taxon>
        <taxon>Colpodellida</taxon>
        <taxon>Vitrellaceae</taxon>
        <taxon>Vitrella</taxon>
    </lineage>
</organism>
<dbReference type="InterPro" id="IPR001932">
    <property type="entry name" value="PPM-type_phosphatase-like_dom"/>
</dbReference>
<dbReference type="InterPro" id="IPR036457">
    <property type="entry name" value="PPM-type-like_dom_sf"/>
</dbReference>
<dbReference type="AlphaFoldDB" id="A0A0G4GF58"/>
<comment type="similarity">
    <text evidence="1">Belongs to the PP2C family.</text>
</comment>
<keyword evidence="1" id="KW-0479">Metal-binding</keyword>
<keyword evidence="1" id="KW-0460">Magnesium</keyword>
<keyword evidence="1" id="KW-0904">Protein phosphatase</keyword>
<name>A0A0G4GF58_VITBC</name>
<dbReference type="OrthoDB" id="60843at2759"/>
<comment type="catalytic activity">
    <reaction evidence="1">
        <text>O-phospho-L-seryl-[protein] + H2O = L-seryl-[protein] + phosphate</text>
        <dbReference type="Rhea" id="RHEA:20629"/>
        <dbReference type="Rhea" id="RHEA-COMP:9863"/>
        <dbReference type="Rhea" id="RHEA-COMP:11604"/>
        <dbReference type="ChEBI" id="CHEBI:15377"/>
        <dbReference type="ChEBI" id="CHEBI:29999"/>
        <dbReference type="ChEBI" id="CHEBI:43474"/>
        <dbReference type="ChEBI" id="CHEBI:83421"/>
        <dbReference type="EC" id="3.1.3.16"/>
    </reaction>
</comment>
<sequence length="407" mass="44114">MPVLLTAFAVSVGGKLIALATSKAAIGFAAFYLGWQGSGIADKAVEKALDTWKHLNGERSASPPADSPAPSPPGPPPSPSAAAPPTRDPLRRPPKTFASAECLIPLDGKDGGTEDAACHHNEAGVIAIADGVSDIKPCYGFSARLLSRWLMSRIREVAPLYAISRWTENRAVDILLHVWGERALGEGQRGACTVVVVAMVRDSWIDIDNLHVAAWGDSVALLLRRDRFGKLFILYRSGIMVEPSLPDVPVQLSALPRTVGWTTTTRVNPSPAVLRRSLQQLKWSVQEGDLLLAMTDGVNDNLFHEQIESVANQYEPYAEPAVIAQAICEAAHSHSVTPTSVTPFGTLRHRHGGKPDDISVGAAWVRRAAGGDDAAYAAAQQELVPRWLWPQPPRDRRRERGERARDR</sequence>
<evidence type="ECO:0000256" key="2">
    <source>
        <dbReference type="SAM" id="MobiDB-lite"/>
    </source>
</evidence>
<gene>
    <name evidence="4" type="ORF">Vbra_17625</name>
</gene>
<dbReference type="PANTHER" id="PTHR12320">
    <property type="entry name" value="PROTEIN PHOSPHATASE 2C"/>
    <property type="match status" value="1"/>
</dbReference>
<dbReference type="PhylomeDB" id="A0A0G4GF58"/>
<evidence type="ECO:0000313" key="5">
    <source>
        <dbReference type="Proteomes" id="UP000041254"/>
    </source>
</evidence>
<dbReference type="Gene3D" id="3.60.40.10">
    <property type="entry name" value="PPM-type phosphatase domain"/>
    <property type="match status" value="1"/>
</dbReference>
<dbReference type="GO" id="GO:0046872">
    <property type="term" value="F:metal ion binding"/>
    <property type="evidence" value="ECO:0007669"/>
    <property type="project" value="UniProtKB-UniRule"/>
</dbReference>
<reference evidence="4 5" key="1">
    <citation type="submission" date="2014-11" db="EMBL/GenBank/DDBJ databases">
        <authorList>
            <person name="Zhu J."/>
            <person name="Qi W."/>
            <person name="Song R."/>
        </authorList>
    </citation>
    <scope>NUCLEOTIDE SEQUENCE [LARGE SCALE GENOMIC DNA]</scope>
</reference>
<dbReference type="GO" id="GO:0004722">
    <property type="term" value="F:protein serine/threonine phosphatase activity"/>
    <property type="evidence" value="ECO:0007669"/>
    <property type="project" value="UniProtKB-EC"/>
</dbReference>
<feature type="compositionally biased region" description="Basic and acidic residues" evidence="2">
    <location>
        <begin position="393"/>
        <end position="407"/>
    </location>
</feature>
<evidence type="ECO:0000313" key="4">
    <source>
        <dbReference type="EMBL" id="CEM28125.1"/>
    </source>
</evidence>
<dbReference type="SUPFAM" id="SSF81606">
    <property type="entry name" value="PP2C-like"/>
    <property type="match status" value="1"/>
</dbReference>
<dbReference type="EMBL" id="CDMY01000646">
    <property type="protein sequence ID" value="CEM28125.1"/>
    <property type="molecule type" value="Genomic_DNA"/>
</dbReference>
<comment type="cofactor">
    <cofactor evidence="1">
        <name>Mn(2+)</name>
        <dbReference type="ChEBI" id="CHEBI:29035"/>
    </cofactor>
</comment>
<dbReference type="PANTHER" id="PTHR12320:SF1">
    <property type="entry name" value="PROTEIN PHOSPHATASE PTC7 HOMOLOG"/>
    <property type="match status" value="1"/>
</dbReference>
<feature type="domain" description="PPM-type phosphatase" evidence="3">
    <location>
        <begin position="97"/>
        <end position="365"/>
    </location>
</feature>